<feature type="compositionally biased region" description="Pro residues" evidence="1">
    <location>
        <begin position="1"/>
        <end position="10"/>
    </location>
</feature>
<feature type="compositionally biased region" description="Polar residues" evidence="1">
    <location>
        <begin position="54"/>
        <end position="67"/>
    </location>
</feature>
<feature type="compositionally biased region" description="Basic and acidic residues" evidence="1">
    <location>
        <begin position="326"/>
        <end position="336"/>
    </location>
</feature>
<dbReference type="AlphaFoldDB" id="A0A2T0A8P0"/>
<accession>A0A2T0A8P0</accession>
<organism evidence="2 3">
    <name type="scientific">Rhodotorula toruloides</name>
    <name type="common">Yeast</name>
    <name type="synonym">Rhodosporidium toruloides</name>
    <dbReference type="NCBI Taxonomy" id="5286"/>
    <lineage>
        <taxon>Eukaryota</taxon>
        <taxon>Fungi</taxon>
        <taxon>Dikarya</taxon>
        <taxon>Basidiomycota</taxon>
        <taxon>Pucciniomycotina</taxon>
        <taxon>Microbotryomycetes</taxon>
        <taxon>Sporidiobolales</taxon>
        <taxon>Sporidiobolaceae</taxon>
        <taxon>Rhodotorula</taxon>
    </lineage>
</organism>
<feature type="region of interest" description="Disordered" evidence="1">
    <location>
        <begin position="307"/>
        <end position="416"/>
    </location>
</feature>
<feature type="compositionally biased region" description="Low complexity" evidence="1">
    <location>
        <begin position="214"/>
        <end position="240"/>
    </location>
</feature>
<feature type="compositionally biased region" description="Acidic residues" evidence="1">
    <location>
        <begin position="342"/>
        <end position="355"/>
    </location>
</feature>
<dbReference type="Proteomes" id="UP000239560">
    <property type="component" value="Unassembled WGS sequence"/>
</dbReference>
<name>A0A2T0A8P0_RHOTO</name>
<feature type="region of interest" description="Disordered" evidence="1">
    <location>
        <begin position="211"/>
        <end position="246"/>
    </location>
</feature>
<feature type="region of interest" description="Disordered" evidence="1">
    <location>
        <begin position="1"/>
        <end position="126"/>
    </location>
</feature>
<reference evidence="2 3" key="1">
    <citation type="journal article" date="2018" name="Elife">
        <title>Functional genomics of lipid metabolism in the oleaginous yeast Rhodosporidium toruloides.</title>
        <authorList>
            <person name="Coradetti S.T."/>
            <person name="Pinel D."/>
            <person name="Geiselman G."/>
            <person name="Ito M."/>
            <person name="Mondo S."/>
            <person name="Reilly M.C."/>
            <person name="Cheng Y.F."/>
            <person name="Bauer S."/>
            <person name="Grigoriev I."/>
            <person name="Gladden J.M."/>
            <person name="Simmons B.A."/>
            <person name="Brem R."/>
            <person name="Arkin A.P."/>
            <person name="Skerker J.M."/>
        </authorList>
    </citation>
    <scope>NUCLEOTIDE SEQUENCE [LARGE SCALE GENOMIC DNA]</scope>
    <source>
        <strain evidence="2 3">NBRC 0880</strain>
    </source>
</reference>
<protein>
    <submittedName>
        <fullName evidence="2">Uncharacterized protein</fullName>
    </submittedName>
</protein>
<gene>
    <name evidence="2" type="ORF">AAT19DRAFT_14740</name>
</gene>
<feature type="compositionally biased region" description="Basic and acidic residues" evidence="1">
    <location>
        <begin position="384"/>
        <end position="393"/>
    </location>
</feature>
<proteinExistence type="predicted"/>
<evidence type="ECO:0000313" key="3">
    <source>
        <dbReference type="Proteomes" id="UP000239560"/>
    </source>
</evidence>
<feature type="compositionally biased region" description="Acidic residues" evidence="1">
    <location>
        <begin position="368"/>
        <end position="383"/>
    </location>
</feature>
<comment type="caution">
    <text evidence="2">The sequence shown here is derived from an EMBL/GenBank/DDBJ whole genome shotgun (WGS) entry which is preliminary data.</text>
</comment>
<feature type="compositionally biased region" description="Low complexity" evidence="1">
    <location>
        <begin position="82"/>
        <end position="97"/>
    </location>
</feature>
<sequence length="441" mass="48470">MAYPPVPYPPLQVIQESETGRPASNAAADEGNKRANESSENASQAKRRPLFSSPFKTPSTVSTSQVPATPRRTKVQDLASGSQTSPESTETSPTTPSAVPARRFARTTVPFKTPTKSTPAASERSTAAEIAQLERRIAHLRQARRYQLATERGDRDGDGELERLCDKWKDAGKLAAEMLFEQLPSPDSASSTTNDPFASWGFADASATSKRTSSDAWGSSWGFSSSPPSSDPLGPGSSSFFTKRGPTSEEVVSDFMHKVDEEAQRLGVSRLKVLEEFEDREHDDGGLDLEHPDVQFAKLAQISKKRVGVKRKGGTGASSSAASKRVKLETLDKESMSAKPADDDDSEDELLEALDELIATSSQAKEVDGEEIDEEEREEEQDDQREPVEREEPIFEDEAEEDMEGEVEQPQEKEWNVGRMMQRVGIDPTLFGWDETFEAFA</sequence>
<evidence type="ECO:0000313" key="2">
    <source>
        <dbReference type="EMBL" id="PRQ74387.1"/>
    </source>
</evidence>
<dbReference type="Gene3D" id="6.10.140.1020">
    <property type="match status" value="1"/>
</dbReference>
<dbReference type="EMBL" id="LCTV02000006">
    <property type="protein sequence ID" value="PRQ74387.1"/>
    <property type="molecule type" value="Genomic_DNA"/>
</dbReference>
<feature type="compositionally biased region" description="Polar residues" evidence="1">
    <location>
        <begin position="114"/>
        <end position="125"/>
    </location>
</feature>
<feature type="compositionally biased region" description="Acidic residues" evidence="1">
    <location>
        <begin position="394"/>
        <end position="409"/>
    </location>
</feature>
<evidence type="ECO:0000256" key="1">
    <source>
        <dbReference type="SAM" id="MobiDB-lite"/>
    </source>
</evidence>
<dbReference type="OrthoDB" id="27934at2759"/>